<dbReference type="AlphaFoldDB" id="A0A0D0A1R0"/>
<name>A0A0D0A1R0_9AGAM</name>
<accession>A0A0D0A1R0</accession>
<dbReference type="HOGENOM" id="CLU_1922205_0_0_1"/>
<reference evidence="1 2" key="1">
    <citation type="submission" date="2014-04" db="EMBL/GenBank/DDBJ databases">
        <authorList>
            <consortium name="DOE Joint Genome Institute"/>
            <person name="Kuo A."/>
            <person name="Ruytinx J."/>
            <person name="Rineau F."/>
            <person name="Colpaert J."/>
            <person name="Kohler A."/>
            <person name="Nagy L.G."/>
            <person name="Floudas D."/>
            <person name="Copeland A."/>
            <person name="Barry K.W."/>
            <person name="Cichocki N."/>
            <person name="Veneault-Fourrey C."/>
            <person name="LaButti K."/>
            <person name="Lindquist E.A."/>
            <person name="Lipzen A."/>
            <person name="Lundell T."/>
            <person name="Morin E."/>
            <person name="Murat C."/>
            <person name="Sun H."/>
            <person name="Tunlid A."/>
            <person name="Henrissat B."/>
            <person name="Grigoriev I.V."/>
            <person name="Hibbett D.S."/>
            <person name="Martin F."/>
            <person name="Nordberg H.P."/>
            <person name="Cantor M.N."/>
            <person name="Hua S.X."/>
        </authorList>
    </citation>
    <scope>NUCLEOTIDE SEQUENCE [LARGE SCALE GENOMIC DNA]</scope>
    <source>
        <strain evidence="1 2">UH-Slu-Lm8-n1</strain>
    </source>
</reference>
<organism evidence="1 2">
    <name type="scientific">Suillus luteus UH-Slu-Lm8-n1</name>
    <dbReference type="NCBI Taxonomy" id="930992"/>
    <lineage>
        <taxon>Eukaryota</taxon>
        <taxon>Fungi</taxon>
        <taxon>Dikarya</taxon>
        <taxon>Basidiomycota</taxon>
        <taxon>Agaricomycotina</taxon>
        <taxon>Agaricomycetes</taxon>
        <taxon>Agaricomycetidae</taxon>
        <taxon>Boletales</taxon>
        <taxon>Suillineae</taxon>
        <taxon>Suillaceae</taxon>
        <taxon>Suillus</taxon>
    </lineage>
</organism>
<keyword evidence="2" id="KW-1185">Reference proteome</keyword>
<dbReference type="Proteomes" id="UP000054485">
    <property type="component" value="Unassembled WGS sequence"/>
</dbReference>
<gene>
    <name evidence="1" type="ORF">CY34DRAFT_102290</name>
</gene>
<evidence type="ECO:0000313" key="2">
    <source>
        <dbReference type="Proteomes" id="UP000054485"/>
    </source>
</evidence>
<sequence length="132" mass="15023">LLQYLRPSLSDNDIPHRTKTRDEILERARLAIERVQEKLKHLKTEQLAFTPINGNHSGANIGRILIETIDKYGIRMKVGWFTADNATNNDTAIATVAADIDPTGKQWNAVEHRVRFVIFDVSLEIQIADEFV</sequence>
<reference evidence="2" key="2">
    <citation type="submission" date="2015-01" db="EMBL/GenBank/DDBJ databases">
        <title>Evolutionary Origins and Diversification of the Mycorrhizal Mutualists.</title>
        <authorList>
            <consortium name="DOE Joint Genome Institute"/>
            <consortium name="Mycorrhizal Genomics Consortium"/>
            <person name="Kohler A."/>
            <person name="Kuo A."/>
            <person name="Nagy L.G."/>
            <person name="Floudas D."/>
            <person name="Copeland A."/>
            <person name="Barry K.W."/>
            <person name="Cichocki N."/>
            <person name="Veneault-Fourrey C."/>
            <person name="LaButti K."/>
            <person name="Lindquist E.A."/>
            <person name="Lipzen A."/>
            <person name="Lundell T."/>
            <person name="Morin E."/>
            <person name="Murat C."/>
            <person name="Riley R."/>
            <person name="Ohm R."/>
            <person name="Sun H."/>
            <person name="Tunlid A."/>
            <person name="Henrissat B."/>
            <person name="Grigoriev I.V."/>
            <person name="Hibbett D.S."/>
            <person name="Martin F."/>
        </authorList>
    </citation>
    <scope>NUCLEOTIDE SEQUENCE [LARGE SCALE GENOMIC DNA]</scope>
    <source>
        <strain evidence="2">UH-Slu-Lm8-n1</strain>
    </source>
</reference>
<protein>
    <submittedName>
        <fullName evidence="1">Uncharacterized protein</fullName>
    </submittedName>
</protein>
<evidence type="ECO:0000313" key="1">
    <source>
        <dbReference type="EMBL" id="KIK32074.1"/>
    </source>
</evidence>
<feature type="non-terminal residue" evidence="1">
    <location>
        <position position="132"/>
    </location>
</feature>
<dbReference type="EMBL" id="KN836426">
    <property type="protein sequence ID" value="KIK32074.1"/>
    <property type="molecule type" value="Genomic_DNA"/>
</dbReference>
<dbReference type="OrthoDB" id="1607513at2759"/>
<proteinExistence type="predicted"/>
<dbReference type="InParanoid" id="A0A0D0A1R0"/>